<dbReference type="InterPro" id="IPR010086">
    <property type="entry name" value="Flavodoxin_lc"/>
</dbReference>
<dbReference type="SUPFAM" id="SSF52218">
    <property type="entry name" value="Flavoproteins"/>
    <property type="match status" value="1"/>
</dbReference>
<dbReference type="InterPro" id="IPR001226">
    <property type="entry name" value="Flavodoxin_CS"/>
</dbReference>
<keyword evidence="3 8" id="KW-0813">Transport</keyword>
<keyword evidence="6 8" id="KW-0249">Electron transport</keyword>
<dbReference type="InterPro" id="IPR029039">
    <property type="entry name" value="Flavoprotein-like_sf"/>
</dbReference>
<sequence length="160" mass="17043">MTVTVIFGSDSGATKAVAVKIAAKTGGRLLSVQKARTADYESCDLLILGCPTYGIGELQSDWDTHIGQLEAADLASCKVALFGTGDQMTYPDSFVDAMGILYDKVVARGAQVVGFTDTFGYDFSASTAFRDGRFVGLALDEDTQSHLTDDRVNAWIGQLP</sequence>
<name>A0A178MSU9_9PROT</name>
<feature type="domain" description="Flavodoxin-like" evidence="9">
    <location>
        <begin position="3"/>
        <end position="160"/>
    </location>
</feature>
<dbReference type="EMBL" id="LWQT01000043">
    <property type="protein sequence ID" value="OAN52720.1"/>
    <property type="molecule type" value="Genomic_DNA"/>
</dbReference>
<dbReference type="NCBIfam" id="NF006736">
    <property type="entry name" value="PRK09267.1-2"/>
    <property type="match status" value="1"/>
</dbReference>
<accession>A0A178MSU9</accession>
<keyword evidence="5 8" id="KW-0288">FMN</keyword>
<protein>
    <recommendedName>
        <fullName evidence="8">Flavodoxin</fullName>
    </recommendedName>
</protein>
<dbReference type="Gene3D" id="3.40.50.360">
    <property type="match status" value="1"/>
</dbReference>
<comment type="function">
    <text evidence="8">Low-potential electron donor to a number of redox enzymes.</text>
</comment>
<dbReference type="NCBIfam" id="NF006739">
    <property type="entry name" value="PRK09267.1-5"/>
    <property type="match status" value="1"/>
</dbReference>
<dbReference type="OrthoDB" id="359268at2"/>
<evidence type="ECO:0000313" key="11">
    <source>
        <dbReference type="Proteomes" id="UP000078428"/>
    </source>
</evidence>
<evidence type="ECO:0000256" key="4">
    <source>
        <dbReference type="ARBA" id="ARBA00022630"/>
    </source>
</evidence>
<evidence type="ECO:0000256" key="6">
    <source>
        <dbReference type="ARBA" id="ARBA00022982"/>
    </source>
</evidence>
<keyword evidence="11" id="KW-1185">Reference proteome</keyword>
<evidence type="ECO:0000313" key="10">
    <source>
        <dbReference type="EMBL" id="OAN52720.1"/>
    </source>
</evidence>
<proteinExistence type="inferred from homology"/>
<evidence type="ECO:0000256" key="8">
    <source>
        <dbReference type="PIRNR" id="PIRNR038996"/>
    </source>
</evidence>
<keyword evidence="7" id="KW-0535">Nitrogen fixation</keyword>
<dbReference type="AlphaFoldDB" id="A0A178MSU9"/>
<dbReference type="GO" id="GO:0010181">
    <property type="term" value="F:FMN binding"/>
    <property type="evidence" value="ECO:0007669"/>
    <property type="project" value="UniProtKB-UniRule"/>
</dbReference>
<dbReference type="PROSITE" id="PS50902">
    <property type="entry name" value="FLAVODOXIN_LIKE"/>
    <property type="match status" value="1"/>
</dbReference>
<evidence type="ECO:0000259" key="9">
    <source>
        <dbReference type="PROSITE" id="PS50902"/>
    </source>
</evidence>
<dbReference type="PRINTS" id="PR00369">
    <property type="entry name" value="FLAVODOXIN"/>
</dbReference>
<evidence type="ECO:0000256" key="1">
    <source>
        <dbReference type="ARBA" id="ARBA00001917"/>
    </source>
</evidence>
<organism evidence="10 11">
    <name type="scientific">Paramagnetospirillum marisnigri</name>
    <dbReference type="NCBI Taxonomy" id="1285242"/>
    <lineage>
        <taxon>Bacteria</taxon>
        <taxon>Pseudomonadati</taxon>
        <taxon>Pseudomonadota</taxon>
        <taxon>Alphaproteobacteria</taxon>
        <taxon>Rhodospirillales</taxon>
        <taxon>Magnetospirillaceae</taxon>
        <taxon>Paramagnetospirillum</taxon>
    </lineage>
</organism>
<dbReference type="NCBIfam" id="TIGR01752">
    <property type="entry name" value="flav_long"/>
    <property type="match status" value="1"/>
</dbReference>
<dbReference type="Proteomes" id="UP000078428">
    <property type="component" value="Unassembled WGS sequence"/>
</dbReference>
<evidence type="ECO:0000256" key="3">
    <source>
        <dbReference type="ARBA" id="ARBA00022448"/>
    </source>
</evidence>
<comment type="cofactor">
    <cofactor evidence="1 8">
        <name>FMN</name>
        <dbReference type="ChEBI" id="CHEBI:58210"/>
    </cofactor>
</comment>
<reference evidence="10 11" key="1">
    <citation type="submission" date="2016-04" db="EMBL/GenBank/DDBJ databases">
        <title>Draft genome sequence of freshwater magnetotactic bacteria Magnetospirillum marisnigri SP-1 and Magnetospirillum moscoviense BB-1.</title>
        <authorList>
            <person name="Koziaeva V."/>
            <person name="Dziuba M.V."/>
            <person name="Ivanov T.M."/>
            <person name="Kuznetsov B."/>
            <person name="Grouzdev D.S."/>
        </authorList>
    </citation>
    <scope>NUCLEOTIDE SEQUENCE [LARGE SCALE GENOMIC DNA]</scope>
    <source>
        <strain evidence="10 11">SP-1</strain>
    </source>
</reference>
<gene>
    <name evidence="10" type="ORF">A6A04_15580</name>
</gene>
<comment type="caution">
    <text evidence="10">The sequence shown here is derived from an EMBL/GenBank/DDBJ whole genome shotgun (WGS) entry which is preliminary data.</text>
</comment>
<dbReference type="Pfam" id="PF00258">
    <property type="entry name" value="Flavodoxin_1"/>
    <property type="match status" value="1"/>
</dbReference>
<evidence type="ECO:0000256" key="7">
    <source>
        <dbReference type="ARBA" id="ARBA00023231"/>
    </source>
</evidence>
<dbReference type="PANTHER" id="PTHR42809">
    <property type="entry name" value="FLAVODOXIN 2"/>
    <property type="match status" value="1"/>
</dbReference>
<keyword evidence="4 8" id="KW-0285">Flavoprotein</keyword>
<dbReference type="RefSeq" id="WP_068490762.1">
    <property type="nucleotide sequence ID" value="NZ_LWQT01000043.1"/>
</dbReference>
<evidence type="ECO:0000256" key="2">
    <source>
        <dbReference type="ARBA" id="ARBA00005267"/>
    </source>
</evidence>
<dbReference type="InterPro" id="IPR001094">
    <property type="entry name" value="Flavdoxin-like"/>
</dbReference>
<evidence type="ECO:0000256" key="5">
    <source>
        <dbReference type="ARBA" id="ARBA00022643"/>
    </source>
</evidence>
<dbReference type="GO" id="GO:0009055">
    <property type="term" value="F:electron transfer activity"/>
    <property type="evidence" value="ECO:0007669"/>
    <property type="project" value="UniProtKB-UniRule"/>
</dbReference>
<dbReference type="PROSITE" id="PS00201">
    <property type="entry name" value="FLAVODOXIN"/>
    <property type="match status" value="1"/>
</dbReference>
<dbReference type="STRING" id="1285242.A6A04_15580"/>
<comment type="similarity">
    <text evidence="2 8">Belongs to the flavodoxin family.</text>
</comment>
<dbReference type="PANTHER" id="PTHR42809:SF1">
    <property type="entry name" value="FLAVODOXIN 1"/>
    <property type="match status" value="1"/>
</dbReference>
<dbReference type="InterPro" id="IPR050619">
    <property type="entry name" value="Flavodoxin"/>
</dbReference>
<dbReference type="PIRSF" id="PIRSF038996">
    <property type="entry name" value="FldA"/>
    <property type="match status" value="1"/>
</dbReference>
<dbReference type="InterPro" id="IPR008254">
    <property type="entry name" value="Flavodoxin/NO_synth"/>
</dbReference>